<gene>
    <name evidence="8" type="primary">LOC108700534</name>
</gene>
<dbReference type="InterPro" id="IPR011017">
    <property type="entry name" value="TRASH_dom"/>
</dbReference>
<keyword evidence="4" id="KW-0862">Zinc</keyword>
<proteinExistence type="predicted"/>
<feature type="domain" description="TRASH" evidence="6">
    <location>
        <begin position="41"/>
        <end position="77"/>
    </location>
</feature>
<feature type="region of interest" description="Disordered" evidence="5">
    <location>
        <begin position="1"/>
        <end position="30"/>
    </location>
</feature>
<dbReference type="GO" id="GO:0008270">
    <property type="term" value="F:zinc ion binding"/>
    <property type="evidence" value="ECO:0007669"/>
    <property type="project" value="UniProtKB-KW"/>
</dbReference>
<evidence type="ECO:0000256" key="2">
    <source>
        <dbReference type="ARBA" id="ARBA00022737"/>
    </source>
</evidence>
<dbReference type="OrthoDB" id="10025028at2759"/>
<dbReference type="InterPro" id="IPR010507">
    <property type="entry name" value="Znf_MYM"/>
</dbReference>
<dbReference type="PANTHER" id="PTHR45736:SF3">
    <property type="entry name" value="ZINC FINGER MYM-TYPE PROTEIN 3"/>
    <property type="match status" value="1"/>
</dbReference>
<protein>
    <submittedName>
        <fullName evidence="8">Zinc finger MYM-type protein 3-like</fullName>
    </submittedName>
</protein>
<dbReference type="GeneID" id="108700534"/>
<dbReference type="Pfam" id="PF06467">
    <property type="entry name" value="zf-FCS"/>
    <property type="match status" value="1"/>
</dbReference>
<keyword evidence="2" id="KW-0677">Repeat</keyword>
<dbReference type="InterPro" id="IPR051284">
    <property type="entry name" value="ZnF_MYMT-QRICH1"/>
</dbReference>
<dbReference type="Proteomes" id="UP000186698">
    <property type="component" value="Chromosome 8S"/>
</dbReference>
<sequence length="130" mass="14315">MVDDPNDEDFVPFRSRRPTRMSLRNQIAPRPPKPILTKMTCAKCRTPLQKGQTAYQRKGLPQLFCSSACLTTFSKKPLGKKTCTFCKKDIRTSKDAVVAQTGAGGSFQEFCSSACLSLFEAQSHSSSQAS</sequence>
<evidence type="ECO:0000259" key="6">
    <source>
        <dbReference type="SMART" id="SM00746"/>
    </source>
</evidence>
<dbReference type="SMART" id="SM00746">
    <property type="entry name" value="TRASH"/>
    <property type="match status" value="2"/>
</dbReference>
<dbReference type="PANTHER" id="PTHR45736">
    <property type="entry name" value="ZINC FINGER MYM-TYPE PROTEIN"/>
    <property type="match status" value="1"/>
</dbReference>
<keyword evidence="1" id="KW-0479">Metal-binding</keyword>
<keyword evidence="3" id="KW-0863">Zinc-finger</keyword>
<dbReference type="KEGG" id="xla:108700534"/>
<evidence type="ECO:0000256" key="5">
    <source>
        <dbReference type="SAM" id="MobiDB-lite"/>
    </source>
</evidence>
<evidence type="ECO:0000313" key="8">
    <source>
        <dbReference type="RefSeq" id="XP_018089217.2"/>
    </source>
</evidence>
<accession>A0A8J0TR02</accession>
<evidence type="ECO:0000256" key="4">
    <source>
        <dbReference type="ARBA" id="ARBA00022833"/>
    </source>
</evidence>
<feature type="domain" description="TRASH" evidence="6">
    <location>
        <begin position="83"/>
        <end position="123"/>
    </location>
</feature>
<evidence type="ECO:0000256" key="3">
    <source>
        <dbReference type="ARBA" id="ARBA00022771"/>
    </source>
</evidence>
<reference evidence="8" key="1">
    <citation type="submission" date="2025-08" db="UniProtKB">
        <authorList>
            <consortium name="RefSeq"/>
        </authorList>
    </citation>
    <scope>IDENTIFICATION</scope>
    <source>
        <strain evidence="8">J_2021</strain>
        <tissue evidence="8">Erythrocytes</tissue>
    </source>
</reference>
<dbReference type="RefSeq" id="XP_018089217.2">
    <property type="nucleotide sequence ID" value="XM_018233728.2"/>
</dbReference>
<keyword evidence="7" id="KW-1185">Reference proteome</keyword>
<evidence type="ECO:0000313" key="7">
    <source>
        <dbReference type="Proteomes" id="UP000186698"/>
    </source>
</evidence>
<name>A0A8J0TR02_XENLA</name>
<dbReference type="AlphaFoldDB" id="A0A8J0TR02"/>
<dbReference type="CTD" id="108700534"/>
<evidence type="ECO:0000256" key="1">
    <source>
        <dbReference type="ARBA" id="ARBA00022723"/>
    </source>
</evidence>
<dbReference type="SUPFAM" id="SSF57716">
    <property type="entry name" value="Glucocorticoid receptor-like (DNA-binding domain)"/>
    <property type="match status" value="1"/>
</dbReference>
<organism evidence="7 8">
    <name type="scientific">Xenopus laevis</name>
    <name type="common">African clawed frog</name>
    <dbReference type="NCBI Taxonomy" id="8355"/>
    <lineage>
        <taxon>Eukaryota</taxon>
        <taxon>Metazoa</taxon>
        <taxon>Chordata</taxon>
        <taxon>Craniata</taxon>
        <taxon>Vertebrata</taxon>
        <taxon>Euteleostomi</taxon>
        <taxon>Amphibia</taxon>
        <taxon>Batrachia</taxon>
        <taxon>Anura</taxon>
        <taxon>Pipoidea</taxon>
        <taxon>Pipidae</taxon>
        <taxon>Xenopodinae</taxon>
        <taxon>Xenopus</taxon>
        <taxon>Xenopus</taxon>
    </lineage>
</organism>
<feature type="compositionally biased region" description="Acidic residues" evidence="5">
    <location>
        <begin position="1"/>
        <end position="10"/>
    </location>
</feature>